<feature type="chain" id="PRO_5013768034" description="Protein sleepless" evidence="1">
    <location>
        <begin position="23"/>
        <end position="161"/>
    </location>
</feature>
<gene>
    <name evidence="2" type="primary">Cni-F35C5.11</name>
    <name evidence="2" type="synonym">Cnig_chr_II.g5067</name>
    <name evidence="2" type="ORF">B9Z55_005067</name>
</gene>
<evidence type="ECO:0000313" key="2">
    <source>
        <dbReference type="EMBL" id="PIC44836.1"/>
    </source>
</evidence>
<protein>
    <recommendedName>
        <fullName evidence="4">Protein sleepless</fullName>
    </recommendedName>
</protein>
<name>A0A2G5V010_9PELO</name>
<dbReference type="PANTHER" id="PTHR36939:SF8">
    <property type="entry name" value="PROTEIN SLEEPLESS"/>
    <property type="match status" value="1"/>
</dbReference>
<reference evidence="3" key="1">
    <citation type="submission" date="2017-10" db="EMBL/GenBank/DDBJ databases">
        <title>Rapid genome shrinkage in a self-fertile nematode reveals novel sperm competition proteins.</title>
        <authorList>
            <person name="Yin D."/>
            <person name="Schwarz E.M."/>
            <person name="Thomas C.G."/>
            <person name="Felde R.L."/>
            <person name="Korf I.F."/>
            <person name="Cutter A.D."/>
            <person name="Schartner C.M."/>
            <person name="Ralston E.J."/>
            <person name="Meyer B.J."/>
            <person name="Haag E.S."/>
        </authorList>
    </citation>
    <scope>NUCLEOTIDE SEQUENCE [LARGE SCALE GENOMIC DNA]</scope>
    <source>
        <strain evidence="3">JU1422</strain>
    </source>
</reference>
<evidence type="ECO:0000313" key="3">
    <source>
        <dbReference type="Proteomes" id="UP000230233"/>
    </source>
</evidence>
<keyword evidence="1" id="KW-0732">Signal</keyword>
<dbReference type="PANTHER" id="PTHR36939">
    <property type="entry name" value="PROTEIN CBG03389"/>
    <property type="match status" value="1"/>
</dbReference>
<comment type="caution">
    <text evidence="2">The sequence shown here is derived from an EMBL/GenBank/DDBJ whole genome shotgun (WGS) entry which is preliminary data.</text>
</comment>
<proteinExistence type="predicted"/>
<dbReference type="Proteomes" id="UP000230233">
    <property type="component" value="Chromosome II"/>
</dbReference>
<feature type="signal peptide" evidence="1">
    <location>
        <begin position="1"/>
        <end position="22"/>
    </location>
</feature>
<dbReference type="OrthoDB" id="5779887at2759"/>
<sequence>MVKFNFFLIFVILMTFASSLDGLKCHQCGGAEKIPKFAKTALSKLNITVDSLFGDCKKTSGSDMCTNGTFCIKRAKVYQIGYSGVNLKWTSYTKGCAALREDNLGVPSNQCYELGEVSNNTNGYTAKRVDCYCNKDFCNSSQGPFSTIIMTVLLVLVKISM</sequence>
<evidence type="ECO:0000256" key="1">
    <source>
        <dbReference type="SAM" id="SignalP"/>
    </source>
</evidence>
<accession>A0A2G5V010</accession>
<dbReference type="STRING" id="1611254.A0A2G5V010"/>
<dbReference type="EMBL" id="PDUG01000002">
    <property type="protein sequence ID" value="PIC44836.1"/>
    <property type="molecule type" value="Genomic_DNA"/>
</dbReference>
<keyword evidence="3" id="KW-1185">Reference proteome</keyword>
<dbReference type="AlphaFoldDB" id="A0A2G5V010"/>
<organism evidence="2 3">
    <name type="scientific">Caenorhabditis nigoni</name>
    <dbReference type="NCBI Taxonomy" id="1611254"/>
    <lineage>
        <taxon>Eukaryota</taxon>
        <taxon>Metazoa</taxon>
        <taxon>Ecdysozoa</taxon>
        <taxon>Nematoda</taxon>
        <taxon>Chromadorea</taxon>
        <taxon>Rhabditida</taxon>
        <taxon>Rhabditina</taxon>
        <taxon>Rhabditomorpha</taxon>
        <taxon>Rhabditoidea</taxon>
        <taxon>Rhabditidae</taxon>
        <taxon>Peloderinae</taxon>
        <taxon>Caenorhabditis</taxon>
    </lineage>
</organism>
<evidence type="ECO:0008006" key="4">
    <source>
        <dbReference type="Google" id="ProtNLM"/>
    </source>
</evidence>